<protein>
    <submittedName>
        <fullName evidence="1">Uncharacterized protein</fullName>
    </submittedName>
</protein>
<organism evidence="1 2">
    <name type="scientific">Streptomyces vietnamensis</name>
    <dbReference type="NCBI Taxonomy" id="362257"/>
    <lineage>
        <taxon>Bacteria</taxon>
        <taxon>Bacillati</taxon>
        <taxon>Actinomycetota</taxon>
        <taxon>Actinomycetes</taxon>
        <taxon>Kitasatosporales</taxon>
        <taxon>Streptomycetaceae</taxon>
        <taxon>Streptomyces</taxon>
    </lineage>
</organism>
<sequence length="74" mass="7981">MYEMHIAPDDSSGLLVWHVIAKQADNSLCGQAVDRGADGMRTDRHCLSCMRSFQELMAARADSSAGGRPDGLTV</sequence>
<dbReference type="AlphaFoldDB" id="A0A0B5II38"/>
<dbReference type="KEGG" id="svt:SVTN_30395"/>
<dbReference type="HOGENOM" id="CLU_201268_0_0_11"/>
<dbReference type="RefSeq" id="WP_041131958.1">
    <property type="nucleotide sequence ID" value="NZ_CP010407.1"/>
</dbReference>
<evidence type="ECO:0000313" key="2">
    <source>
        <dbReference type="Proteomes" id="UP000031774"/>
    </source>
</evidence>
<gene>
    <name evidence="1" type="ORF">SVTN_30395</name>
</gene>
<dbReference type="EMBL" id="CP010407">
    <property type="protein sequence ID" value="AJF68029.1"/>
    <property type="molecule type" value="Genomic_DNA"/>
</dbReference>
<evidence type="ECO:0000313" key="1">
    <source>
        <dbReference type="EMBL" id="AJF68029.1"/>
    </source>
</evidence>
<name>A0A0B5II38_9ACTN</name>
<dbReference type="Proteomes" id="UP000031774">
    <property type="component" value="Chromosome"/>
</dbReference>
<accession>A0A0B5II38</accession>
<keyword evidence="2" id="KW-1185">Reference proteome</keyword>
<proteinExistence type="predicted"/>
<reference evidence="1 2" key="1">
    <citation type="submission" date="2014-12" db="EMBL/GenBank/DDBJ databases">
        <title>Complete genome sequence of Streptomyces vietnamensis strain GIMV4.0001, a genetic manipulable producer of the benzoisochromanequinone antibiotic granaticin.</title>
        <authorList>
            <person name="Deng M.R."/>
            <person name="Guo J."/>
            <person name="Ma L.Y."/>
            <person name="Feng G.D."/>
            <person name="Mo C.Y."/>
            <person name="Zhu H.H."/>
        </authorList>
    </citation>
    <scope>NUCLEOTIDE SEQUENCE [LARGE SCALE GENOMIC DNA]</scope>
    <source>
        <strain evidence="2">GIMV4.0001</strain>
    </source>
</reference>